<feature type="domain" description="F5/8 type C" evidence="3">
    <location>
        <begin position="137"/>
        <end position="285"/>
    </location>
</feature>
<keyword evidence="5" id="KW-1185">Reference proteome</keyword>
<comment type="caution">
    <text evidence="4">The sequence shown here is derived from an EMBL/GenBank/DDBJ whole genome shotgun (WGS) entry which is preliminary data.</text>
</comment>
<reference evidence="4" key="1">
    <citation type="submission" date="2023-10" db="EMBL/GenBank/DDBJ databases">
        <authorList>
            <person name="Chen Y."/>
            <person name="Shah S."/>
            <person name="Dougan E. K."/>
            <person name="Thang M."/>
            <person name="Chan C."/>
        </authorList>
    </citation>
    <scope>NUCLEOTIDE SEQUENCE [LARGE SCALE GENOMIC DNA]</scope>
</reference>
<dbReference type="SMART" id="SM00231">
    <property type="entry name" value="FA58C"/>
    <property type="match status" value="1"/>
</dbReference>
<evidence type="ECO:0000313" key="4">
    <source>
        <dbReference type="EMBL" id="CAK0885069.1"/>
    </source>
</evidence>
<dbReference type="Pfam" id="PF00090">
    <property type="entry name" value="TSP_1"/>
    <property type="match status" value="1"/>
</dbReference>
<dbReference type="InterPro" id="IPR000421">
    <property type="entry name" value="FA58C"/>
</dbReference>
<accession>A0ABN9WFB5</accession>
<evidence type="ECO:0000256" key="2">
    <source>
        <dbReference type="SAM" id="SignalP"/>
    </source>
</evidence>
<keyword evidence="2" id="KW-0732">Signal</keyword>
<dbReference type="Proteomes" id="UP001189429">
    <property type="component" value="Unassembled WGS sequence"/>
</dbReference>
<feature type="compositionally biased region" description="Low complexity" evidence="1">
    <location>
        <begin position="308"/>
        <end position="332"/>
    </location>
</feature>
<dbReference type="InterPro" id="IPR000884">
    <property type="entry name" value="TSP1_rpt"/>
</dbReference>
<evidence type="ECO:0000259" key="3">
    <source>
        <dbReference type="PROSITE" id="PS50022"/>
    </source>
</evidence>
<evidence type="ECO:0000313" key="5">
    <source>
        <dbReference type="Proteomes" id="UP001189429"/>
    </source>
</evidence>
<evidence type="ECO:0000256" key="1">
    <source>
        <dbReference type="SAM" id="MobiDB-lite"/>
    </source>
</evidence>
<dbReference type="CDD" id="cd00057">
    <property type="entry name" value="FA58C"/>
    <property type="match status" value="1"/>
</dbReference>
<proteinExistence type="predicted"/>
<feature type="region of interest" description="Disordered" evidence="1">
    <location>
        <begin position="368"/>
        <end position="391"/>
    </location>
</feature>
<dbReference type="EMBL" id="CAUYUJ010018621">
    <property type="protein sequence ID" value="CAK0885069.1"/>
    <property type="molecule type" value="Genomic_DNA"/>
</dbReference>
<dbReference type="InterPro" id="IPR036383">
    <property type="entry name" value="TSP1_rpt_sf"/>
</dbReference>
<dbReference type="Gene3D" id="2.60.120.260">
    <property type="entry name" value="Galactose-binding domain-like"/>
    <property type="match status" value="1"/>
</dbReference>
<feature type="non-terminal residue" evidence="4">
    <location>
        <position position="526"/>
    </location>
</feature>
<protein>
    <recommendedName>
        <fullName evidence="3">F5/8 type C domain-containing protein</fullName>
    </recommendedName>
</protein>
<dbReference type="Pfam" id="PF01391">
    <property type="entry name" value="Collagen"/>
    <property type="match status" value="1"/>
</dbReference>
<dbReference type="PROSITE" id="PS50022">
    <property type="entry name" value="FA58C_3"/>
    <property type="match status" value="1"/>
</dbReference>
<organism evidence="4 5">
    <name type="scientific">Prorocentrum cordatum</name>
    <dbReference type="NCBI Taxonomy" id="2364126"/>
    <lineage>
        <taxon>Eukaryota</taxon>
        <taxon>Sar</taxon>
        <taxon>Alveolata</taxon>
        <taxon>Dinophyceae</taxon>
        <taxon>Prorocentrales</taxon>
        <taxon>Prorocentraceae</taxon>
        <taxon>Prorocentrum</taxon>
    </lineage>
</organism>
<dbReference type="PANTHER" id="PTHR24543">
    <property type="entry name" value="MULTICOPPER OXIDASE-RELATED"/>
    <property type="match status" value="1"/>
</dbReference>
<dbReference type="PROSITE" id="PS50092">
    <property type="entry name" value="TSP1"/>
    <property type="match status" value="1"/>
</dbReference>
<dbReference type="Gene3D" id="2.20.100.10">
    <property type="entry name" value="Thrombospondin type-1 (TSP1) repeat"/>
    <property type="match status" value="1"/>
</dbReference>
<dbReference type="SMART" id="SM00209">
    <property type="entry name" value="TSP1"/>
    <property type="match status" value="1"/>
</dbReference>
<feature type="signal peptide" evidence="2">
    <location>
        <begin position="1"/>
        <end position="22"/>
    </location>
</feature>
<feature type="chain" id="PRO_5045986230" description="F5/8 type C domain-containing protein" evidence="2">
    <location>
        <begin position="23"/>
        <end position="526"/>
    </location>
</feature>
<dbReference type="InterPro" id="IPR008160">
    <property type="entry name" value="Collagen"/>
</dbReference>
<dbReference type="InterPro" id="IPR008979">
    <property type="entry name" value="Galactose-bd-like_sf"/>
</dbReference>
<name>A0ABN9WFB5_9DINO</name>
<feature type="region of interest" description="Disordered" evidence="1">
    <location>
        <begin position="287"/>
        <end position="345"/>
    </location>
</feature>
<dbReference type="SUPFAM" id="SSF49785">
    <property type="entry name" value="Galactose-binding domain-like"/>
    <property type="match status" value="1"/>
</dbReference>
<sequence>MNNFCLFLVICSASFGIGPASGTAVGQHKDAIDLSPRTQPTRLMRKAHGSNDVFADSDEDHMTALVDVDGHVSYSSEMVDSDQDDEFGDNASWGEGFIDLNDGSSSDIDDDFELPPFPNQSLLDDSAADYEASGLSCSVTSRLSGNTNHKVTPDANIVASSYWHNRADHGRGQMWRTRLNNYGTTWCSHHNARDQWVQWDFGGDKIVTRSLNMGRHTCHQWVKSYKILYKSSTHNWKWYPHTLSGGNWRWCRVNTLNPPVRARWIRIYVQTWHNHISMRADWDGCAPAVPGPRGATGAKGPPGPPGPRGAAGQKGAAGARGAPGANGDRGAPGVAGRQGPRGLTPKPIDCIWDEWADYSDCTKSCGTTDPGTQVRSRGFKVDPQNGGKDCEGKMFETKEVQRESVPHDDHHDHHNEEGKVQHRASACRWAGVLHGAGSGLDLPAAAVRVSARQRSAADTVKEEEEEEECGGGMPECASLPRPLLALPPRVPLRALLCLPARPRLCFGLRLDRPHGCRPVWRRDGRT</sequence>
<dbReference type="SUPFAM" id="SSF82895">
    <property type="entry name" value="TSP-1 type 1 repeat"/>
    <property type="match status" value="1"/>
</dbReference>
<dbReference type="Pfam" id="PF00754">
    <property type="entry name" value="F5_F8_type_C"/>
    <property type="match status" value="1"/>
</dbReference>
<gene>
    <name evidence="4" type="ORF">PCOR1329_LOCUS66793</name>
</gene>